<dbReference type="Gene3D" id="3.40.50.12580">
    <property type="match status" value="1"/>
</dbReference>
<dbReference type="InterPro" id="IPR043148">
    <property type="entry name" value="TagF_C"/>
</dbReference>
<feature type="compositionally biased region" description="Polar residues" evidence="7">
    <location>
        <begin position="179"/>
        <end position="189"/>
    </location>
</feature>
<evidence type="ECO:0000256" key="5">
    <source>
        <dbReference type="ARBA" id="ARBA00022944"/>
    </source>
</evidence>
<keyword evidence="9" id="KW-1185">Reference proteome</keyword>
<comment type="subcellular location">
    <subcellularLocation>
        <location evidence="1">Cell membrane</location>
        <topology evidence="1">Peripheral membrane protein</topology>
    </subcellularLocation>
</comment>
<keyword evidence="4 8" id="KW-0808">Transferase</keyword>
<dbReference type="InterPro" id="IPR007554">
    <property type="entry name" value="Glycerophosphate_synth"/>
</dbReference>
<dbReference type="PANTHER" id="PTHR37316">
    <property type="entry name" value="TEICHOIC ACID GLYCEROL-PHOSPHATE PRIMASE"/>
    <property type="match status" value="1"/>
</dbReference>
<evidence type="ECO:0000256" key="6">
    <source>
        <dbReference type="ARBA" id="ARBA00023136"/>
    </source>
</evidence>
<dbReference type="Proteomes" id="UP000569914">
    <property type="component" value="Unassembled WGS sequence"/>
</dbReference>
<feature type="region of interest" description="Disordered" evidence="7">
    <location>
        <begin position="33"/>
        <end position="59"/>
    </location>
</feature>
<evidence type="ECO:0000256" key="4">
    <source>
        <dbReference type="ARBA" id="ARBA00022679"/>
    </source>
</evidence>
<feature type="compositionally biased region" description="Low complexity" evidence="7">
    <location>
        <begin position="48"/>
        <end position="59"/>
    </location>
</feature>
<evidence type="ECO:0000256" key="7">
    <source>
        <dbReference type="SAM" id="MobiDB-lite"/>
    </source>
</evidence>
<reference evidence="8 9" key="1">
    <citation type="submission" date="2020-07" db="EMBL/GenBank/DDBJ databases">
        <title>Sequencing the genomes of 1000 actinobacteria strains.</title>
        <authorList>
            <person name="Klenk H.-P."/>
        </authorList>
    </citation>
    <scope>NUCLEOTIDE SEQUENCE [LARGE SCALE GENOMIC DNA]</scope>
    <source>
        <strain evidence="8 9">DSM 22083</strain>
    </source>
</reference>
<dbReference type="AlphaFoldDB" id="A0A7Y9IEW2"/>
<keyword evidence="3" id="KW-1003">Cell membrane</keyword>
<evidence type="ECO:0000256" key="2">
    <source>
        <dbReference type="ARBA" id="ARBA00010488"/>
    </source>
</evidence>
<dbReference type="SUPFAM" id="SSF53756">
    <property type="entry name" value="UDP-Glycosyltransferase/glycogen phosphorylase"/>
    <property type="match status" value="1"/>
</dbReference>
<evidence type="ECO:0000256" key="3">
    <source>
        <dbReference type="ARBA" id="ARBA00022475"/>
    </source>
</evidence>
<dbReference type="PANTHER" id="PTHR37316:SF3">
    <property type="entry name" value="TEICHOIC ACID GLYCEROL-PHOSPHATE TRANSFERASE"/>
    <property type="match status" value="1"/>
</dbReference>
<comment type="similarity">
    <text evidence="2">Belongs to the CDP-glycerol glycerophosphotransferase family.</text>
</comment>
<dbReference type="GO" id="GO:0019350">
    <property type="term" value="P:teichoic acid biosynthetic process"/>
    <property type="evidence" value="ECO:0007669"/>
    <property type="project" value="UniProtKB-KW"/>
</dbReference>
<feature type="compositionally biased region" description="Low complexity" evidence="7">
    <location>
        <begin position="190"/>
        <end position="199"/>
    </location>
</feature>
<proteinExistence type="inferred from homology"/>
<evidence type="ECO:0000256" key="1">
    <source>
        <dbReference type="ARBA" id="ARBA00004202"/>
    </source>
</evidence>
<dbReference type="GO" id="GO:0005886">
    <property type="term" value="C:plasma membrane"/>
    <property type="evidence" value="ECO:0007669"/>
    <property type="project" value="UniProtKB-SubCell"/>
</dbReference>
<evidence type="ECO:0000313" key="8">
    <source>
        <dbReference type="EMBL" id="NYE75597.1"/>
    </source>
</evidence>
<dbReference type="Gene3D" id="3.40.50.11820">
    <property type="match status" value="1"/>
</dbReference>
<evidence type="ECO:0000313" key="9">
    <source>
        <dbReference type="Proteomes" id="UP000569914"/>
    </source>
</evidence>
<sequence length="748" mass="82764">MARTGERRSSVTRLKRRLRRVAKRTPVLNGLLRRYDSARKAAAPPPAAKKAPAKKAAPQPAKKAAASKINFGDLVFVVAGVRWLGPATYELTGWAYGSKLPATINPPQLRLWLAGGDLSVEATVEQRVDLRANLYAADDKHDRSGSGFKAVVDLKPLLTSADTEQLTVRCALTRQSSKLEGTVTGRQDQGSAGSLAPSAGGAGPDQAPRHLQPVWSKTDGLTIVRKDGEPPRPATAPVMINEWVAYDPGAPRIRAAGWVAEDVDPETVTLELRGPLGAVPADLTWQRRSFTLTVNLEASFWNGPVAPLSIGHYRLWALAGGEPIDVRLAPEAIADLPVEFESSRLNATLGRGGKDVPSVHIAPPLRVDEAGLYAFRQQRDRYWSTPSERDGSVYFESFYARSATDSPRAIHEELVRRGTDRTLYWTVADYSVPLPEGATPLLWKSREWFEVLGKASYFFHNCGAPIPLRQHKRPGQTVVQTWHGTPLKLLGNDRPVNRDRANYKKLQVALSSDWDYLLAQNSYAAEIFREAYFYEGPLLELGYPRNDTLVTTPPEQVAAIREGLGLRPDQKVILYAPTWRDGEGHVVGYLDLEWLGRQLGPDYVFLLRGHTNSLRPGARVFGSNIIDATSYPLLNDLLLAADLVITDYSSIMFDYTVTGKPIQFFVPDYDDYRDRRRGLYFDLAESAPGPLSYTPEELVENVRNADAKHAEHADAYAAWVAKFNPRDDGQAAARVVDVVFGDENVNRK</sequence>
<organism evidence="8 9">
    <name type="scientific">Microlunatus parietis</name>
    <dbReference type="NCBI Taxonomy" id="682979"/>
    <lineage>
        <taxon>Bacteria</taxon>
        <taxon>Bacillati</taxon>
        <taxon>Actinomycetota</taxon>
        <taxon>Actinomycetes</taxon>
        <taxon>Propionibacteriales</taxon>
        <taxon>Propionibacteriaceae</taxon>
        <taxon>Microlunatus</taxon>
    </lineage>
</organism>
<gene>
    <name evidence="8" type="ORF">BKA15_006926</name>
</gene>
<dbReference type="GO" id="GO:0047355">
    <property type="term" value="F:CDP-glycerol glycerophosphotransferase activity"/>
    <property type="evidence" value="ECO:0007669"/>
    <property type="project" value="InterPro"/>
</dbReference>
<dbReference type="InterPro" id="IPR043149">
    <property type="entry name" value="TagF_N"/>
</dbReference>
<name>A0A7Y9IEW2_9ACTN</name>
<feature type="region of interest" description="Disordered" evidence="7">
    <location>
        <begin position="179"/>
        <end position="214"/>
    </location>
</feature>
<dbReference type="Pfam" id="PF04464">
    <property type="entry name" value="Glyphos_transf"/>
    <property type="match status" value="1"/>
</dbReference>
<comment type="caution">
    <text evidence="8">The sequence shown here is derived from an EMBL/GenBank/DDBJ whole genome shotgun (WGS) entry which is preliminary data.</text>
</comment>
<keyword evidence="5" id="KW-0777">Teichoic acid biosynthesis</keyword>
<keyword evidence="6" id="KW-0472">Membrane</keyword>
<protein>
    <submittedName>
        <fullName evidence="8">CDP-glycerol glycerophosphotransferase (TagB/SpsB family)</fullName>
    </submittedName>
</protein>
<dbReference type="RefSeq" id="WP_179758076.1">
    <property type="nucleotide sequence ID" value="NZ_JACCBU010000001.1"/>
</dbReference>
<dbReference type="EMBL" id="JACCBU010000001">
    <property type="protein sequence ID" value="NYE75597.1"/>
    <property type="molecule type" value="Genomic_DNA"/>
</dbReference>
<accession>A0A7Y9IEW2</accession>
<dbReference type="InterPro" id="IPR051612">
    <property type="entry name" value="Teichoic_Acid_Biosynth"/>
</dbReference>